<name>A0A9N9S948_9DIPT</name>
<sequence>MVPTFYYGPLPVIIFTGVLIMGVLFYKILMRSLASRSERHHANVDLPSYQEVSDANLPTYEEVTRCSRSTSCHIEKERY</sequence>
<keyword evidence="1" id="KW-0472">Membrane</keyword>
<keyword evidence="3" id="KW-1185">Reference proteome</keyword>
<accession>A0A9N9S948</accession>
<feature type="transmembrane region" description="Helical" evidence="1">
    <location>
        <begin position="6"/>
        <end position="29"/>
    </location>
</feature>
<dbReference type="AlphaFoldDB" id="A0A9N9S948"/>
<protein>
    <submittedName>
        <fullName evidence="2">Uncharacterized protein</fullName>
    </submittedName>
</protein>
<reference evidence="2" key="2">
    <citation type="submission" date="2022-10" db="EMBL/GenBank/DDBJ databases">
        <authorList>
            <consortium name="ENA_rothamsted_submissions"/>
            <consortium name="culmorum"/>
            <person name="King R."/>
        </authorList>
    </citation>
    <scope>NUCLEOTIDE SEQUENCE</scope>
</reference>
<organism evidence="2 3">
    <name type="scientific">Chironomus riparius</name>
    <dbReference type="NCBI Taxonomy" id="315576"/>
    <lineage>
        <taxon>Eukaryota</taxon>
        <taxon>Metazoa</taxon>
        <taxon>Ecdysozoa</taxon>
        <taxon>Arthropoda</taxon>
        <taxon>Hexapoda</taxon>
        <taxon>Insecta</taxon>
        <taxon>Pterygota</taxon>
        <taxon>Neoptera</taxon>
        <taxon>Endopterygota</taxon>
        <taxon>Diptera</taxon>
        <taxon>Nematocera</taxon>
        <taxon>Chironomoidea</taxon>
        <taxon>Chironomidae</taxon>
        <taxon>Chironominae</taxon>
        <taxon>Chironomus</taxon>
    </lineage>
</organism>
<dbReference type="EMBL" id="OU895880">
    <property type="protein sequence ID" value="CAG9810561.1"/>
    <property type="molecule type" value="Genomic_DNA"/>
</dbReference>
<keyword evidence="1" id="KW-1133">Transmembrane helix</keyword>
<evidence type="ECO:0000313" key="2">
    <source>
        <dbReference type="EMBL" id="CAG9810561.1"/>
    </source>
</evidence>
<gene>
    <name evidence="2" type="ORF">CHIRRI_LOCUS13374</name>
</gene>
<evidence type="ECO:0000256" key="1">
    <source>
        <dbReference type="SAM" id="Phobius"/>
    </source>
</evidence>
<keyword evidence="1" id="KW-0812">Transmembrane</keyword>
<reference evidence="2" key="1">
    <citation type="submission" date="2022-01" db="EMBL/GenBank/DDBJ databases">
        <authorList>
            <person name="King R."/>
        </authorList>
    </citation>
    <scope>NUCLEOTIDE SEQUENCE</scope>
</reference>
<proteinExistence type="predicted"/>
<evidence type="ECO:0000313" key="3">
    <source>
        <dbReference type="Proteomes" id="UP001153620"/>
    </source>
</evidence>
<dbReference type="Proteomes" id="UP001153620">
    <property type="component" value="Chromosome 4"/>
</dbReference>